<dbReference type="Proteomes" id="UP001212821">
    <property type="component" value="Chromosome"/>
</dbReference>
<dbReference type="EMBL" id="CP115450">
    <property type="protein sequence ID" value="WBP90935.1"/>
    <property type="molecule type" value="Genomic_DNA"/>
</dbReference>
<protein>
    <submittedName>
        <fullName evidence="1">Uncharacterized protein</fullName>
    </submittedName>
</protein>
<reference evidence="2" key="1">
    <citation type="submission" date="2022-12" db="EMBL/GenBank/DDBJ databases">
        <authorList>
            <person name="Mo P."/>
        </authorList>
    </citation>
    <scope>NUCLEOTIDE SEQUENCE [LARGE SCALE GENOMIC DNA]</scope>
    <source>
        <strain evidence="2">HUAS 3-15</strain>
    </source>
</reference>
<name>A0ABY7QE14_9ACTN</name>
<accession>A0ABY7QE14</accession>
<evidence type="ECO:0000313" key="1">
    <source>
        <dbReference type="EMBL" id="WBP90935.1"/>
    </source>
</evidence>
<sequence length="57" mass="5741">MDVFQLGGAWAPSQGGTALTAAAGAESYASAAKLSETDPSALVGSWIEKGEAWPCAR</sequence>
<organism evidence="1 2">
    <name type="scientific">Kitasatospora cathayae</name>
    <dbReference type="NCBI Taxonomy" id="3004092"/>
    <lineage>
        <taxon>Bacteria</taxon>
        <taxon>Bacillati</taxon>
        <taxon>Actinomycetota</taxon>
        <taxon>Actinomycetes</taxon>
        <taxon>Kitasatosporales</taxon>
        <taxon>Streptomycetaceae</taxon>
        <taxon>Kitasatospora</taxon>
    </lineage>
</organism>
<keyword evidence="2" id="KW-1185">Reference proteome</keyword>
<dbReference type="RefSeq" id="WP_270150009.1">
    <property type="nucleotide sequence ID" value="NZ_CP115450.1"/>
</dbReference>
<gene>
    <name evidence="1" type="ORF">O1G21_37085</name>
</gene>
<proteinExistence type="predicted"/>
<evidence type="ECO:0000313" key="2">
    <source>
        <dbReference type="Proteomes" id="UP001212821"/>
    </source>
</evidence>